<feature type="transmembrane region" description="Helical" evidence="1">
    <location>
        <begin position="14"/>
        <end position="47"/>
    </location>
</feature>
<keyword evidence="1" id="KW-0812">Transmembrane</keyword>
<dbReference type="OrthoDB" id="1757887at2"/>
<feature type="transmembrane region" description="Helical" evidence="1">
    <location>
        <begin position="269"/>
        <end position="299"/>
    </location>
</feature>
<name>A0A0M3DCM2_9FIRM</name>
<gene>
    <name evidence="2" type="ORF">VN21_16485</name>
</gene>
<feature type="transmembrane region" description="Helical" evidence="1">
    <location>
        <begin position="196"/>
        <end position="217"/>
    </location>
</feature>
<feature type="transmembrane region" description="Helical" evidence="1">
    <location>
        <begin position="229"/>
        <end position="248"/>
    </location>
</feature>
<evidence type="ECO:0008006" key="4">
    <source>
        <dbReference type="Google" id="ProtNLM"/>
    </source>
</evidence>
<dbReference type="RefSeq" id="WP_046824223.1">
    <property type="nucleotide sequence ID" value="NZ_LBBT01000344.1"/>
</dbReference>
<sequence length="306" mass="35244">MEIRKMTEAAIMSALFIVCSIFAISTGLLYGLYIDIIVPIFIAIIYLRCNFKFTVLAMITCLVIVGLVMGNIGSAICMSQSMIIGIMCGYVITKKTKIFDDLFYLSIVSCFIMVMVDVWFSKLIGFSFIKDYKNMVAPWPLSDGFKEVLFYMFIATLPLGTIIMTYFASLFIGDRIKSLNEEGKRKLYILKNIRQYANYIYCSKSTVYFGLAYLFVIQLKNMLGVDIKFVYLLTITETIKYIVYYFLIRDAYAYLRLYTYQKTKSIMALNIMGITFLASLVIKFNISFWIISAIAFFYAPMKLKMT</sequence>
<keyword evidence="1" id="KW-0472">Membrane</keyword>
<evidence type="ECO:0000256" key="1">
    <source>
        <dbReference type="SAM" id="Phobius"/>
    </source>
</evidence>
<feature type="transmembrane region" description="Helical" evidence="1">
    <location>
        <begin position="53"/>
        <end position="77"/>
    </location>
</feature>
<evidence type="ECO:0000313" key="2">
    <source>
        <dbReference type="EMBL" id="KKY00013.1"/>
    </source>
</evidence>
<dbReference type="Proteomes" id="UP000034407">
    <property type="component" value="Unassembled WGS sequence"/>
</dbReference>
<organism evidence="2 3">
    <name type="scientific">Paraclostridium benzoelyticum</name>
    <dbReference type="NCBI Taxonomy" id="1629550"/>
    <lineage>
        <taxon>Bacteria</taxon>
        <taxon>Bacillati</taxon>
        <taxon>Bacillota</taxon>
        <taxon>Clostridia</taxon>
        <taxon>Peptostreptococcales</taxon>
        <taxon>Peptostreptococcaceae</taxon>
        <taxon>Paraclostridium</taxon>
    </lineage>
</organism>
<dbReference type="Pfam" id="PF09991">
    <property type="entry name" value="DUF2232"/>
    <property type="match status" value="1"/>
</dbReference>
<dbReference type="AlphaFoldDB" id="A0A0M3DCM2"/>
<dbReference type="PATRIC" id="fig|1629550.3.peg.2808"/>
<dbReference type="EMBL" id="LBBT01000344">
    <property type="protein sequence ID" value="KKY00013.1"/>
    <property type="molecule type" value="Genomic_DNA"/>
</dbReference>
<reference evidence="2 3" key="1">
    <citation type="submission" date="2015-04" db="EMBL/GenBank/DDBJ databases">
        <title>Microcin producing Clostridium sp. JC272T.</title>
        <authorList>
            <person name="Jyothsna T."/>
            <person name="Sasikala C."/>
            <person name="Ramana C."/>
        </authorList>
    </citation>
    <scope>NUCLEOTIDE SEQUENCE [LARGE SCALE GENOMIC DNA]</scope>
    <source>
        <strain evidence="2 3">JC272</strain>
    </source>
</reference>
<dbReference type="InterPro" id="IPR018710">
    <property type="entry name" value="DUF2232"/>
</dbReference>
<accession>A0A0M3DCM2</accession>
<comment type="caution">
    <text evidence="2">The sequence shown here is derived from an EMBL/GenBank/DDBJ whole genome shotgun (WGS) entry which is preliminary data.</text>
</comment>
<evidence type="ECO:0000313" key="3">
    <source>
        <dbReference type="Proteomes" id="UP000034407"/>
    </source>
</evidence>
<keyword evidence="1" id="KW-1133">Transmembrane helix</keyword>
<keyword evidence="3" id="KW-1185">Reference proteome</keyword>
<protein>
    <recommendedName>
        <fullName evidence="4">DUF2232 domain-containing protein</fullName>
    </recommendedName>
</protein>
<feature type="transmembrane region" description="Helical" evidence="1">
    <location>
        <begin position="149"/>
        <end position="176"/>
    </location>
</feature>
<proteinExistence type="predicted"/>
<feature type="transmembrane region" description="Helical" evidence="1">
    <location>
        <begin position="102"/>
        <end position="129"/>
    </location>
</feature>